<dbReference type="RefSeq" id="WP_144838066.1">
    <property type="nucleotide sequence ID" value="NZ_JBHTKI010000008.1"/>
</dbReference>
<evidence type="ECO:0000259" key="8">
    <source>
        <dbReference type="Pfam" id="PF02706"/>
    </source>
</evidence>
<keyword evidence="5 7" id="KW-1133">Transmembrane helix</keyword>
<keyword evidence="3" id="KW-1003">Cell membrane</keyword>
<dbReference type="InterPro" id="IPR003856">
    <property type="entry name" value="LPS_length_determ_N"/>
</dbReference>
<reference evidence="10" key="1">
    <citation type="journal article" date="2019" name="Int. J. Syst. Evol. Microbiol.">
        <title>The Global Catalogue of Microorganisms (GCM) 10K type strain sequencing project: providing services to taxonomists for standard genome sequencing and annotation.</title>
        <authorList>
            <consortium name="The Broad Institute Genomics Platform"/>
            <consortium name="The Broad Institute Genome Sequencing Center for Infectious Disease"/>
            <person name="Wu L."/>
            <person name="Ma J."/>
        </authorList>
    </citation>
    <scope>NUCLEOTIDE SEQUENCE [LARGE SCALE GENOMIC DNA]</scope>
    <source>
        <strain evidence="10">CCUG 56756</strain>
    </source>
</reference>
<evidence type="ECO:0000256" key="3">
    <source>
        <dbReference type="ARBA" id="ARBA00022475"/>
    </source>
</evidence>
<feature type="transmembrane region" description="Helical" evidence="7">
    <location>
        <begin position="173"/>
        <end position="197"/>
    </location>
</feature>
<keyword evidence="4 7" id="KW-0812">Transmembrane</keyword>
<feature type="transmembrane region" description="Helical" evidence="7">
    <location>
        <begin position="20"/>
        <end position="41"/>
    </location>
</feature>
<dbReference type="InterPro" id="IPR050445">
    <property type="entry name" value="Bact_polysacc_biosynth/exp"/>
</dbReference>
<evidence type="ECO:0000256" key="6">
    <source>
        <dbReference type="ARBA" id="ARBA00023136"/>
    </source>
</evidence>
<proteinExistence type="inferred from homology"/>
<dbReference type="PANTHER" id="PTHR32309">
    <property type="entry name" value="TYROSINE-PROTEIN KINASE"/>
    <property type="match status" value="1"/>
</dbReference>
<comment type="subcellular location">
    <subcellularLocation>
        <location evidence="1">Cell membrane</location>
        <topology evidence="1">Multi-pass membrane protein</topology>
    </subcellularLocation>
</comment>
<accession>A0ABW3LDU6</accession>
<keyword evidence="6 7" id="KW-0472">Membrane</keyword>
<evidence type="ECO:0000256" key="5">
    <source>
        <dbReference type="ARBA" id="ARBA00022989"/>
    </source>
</evidence>
<dbReference type="EMBL" id="JBHTKI010000008">
    <property type="protein sequence ID" value="MFD1031322.1"/>
    <property type="molecule type" value="Genomic_DNA"/>
</dbReference>
<sequence>MIEEISLRQIVGIIRKKMVLILILTVLAISIAAVISIYILTPTYQTSTQLLVNQEQTVDGQLTNQGIQTDLQLINTYSNIIKSPVILTQVIEQLNLDTTAKELVGSITVNSSADSQMIDIVVEHEQPATAVLLANTTAEVFESEIQNLMNVDNVKIMWPAEETENPVPVKPNLVVNMAAAGAAGLILGIGLSFILAYMDTTIKSEEDIEKYLQLPLLGIISKIAEVKAEKELSPKSLKEKRLTAYDEK</sequence>
<comment type="similarity">
    <text evidence="2">Belongs to the CpsC/CapA family.</text>
</comment>
<evidence type="ECO:0000256" key="2">
    <source>
        <dbReference type="ARBA" id="ARBA00006683"/>
    </source>
</evidence>
<evidence type="ECO:0000313" key="9">
    <source>
        <dbReference type="EMBL" id="MFD1031322.1"/>
    </source>
</evidence>
<comment type="caution">
    <text evidence="9">The sequence shown here is derived from an EMBL/GenBank/DDBJ whole genome shotgun (WGS) entry which is preliminary data.</text>
</comment>
<keyword evidence="10" id="KW-1185">Reference proteome</keyword>
<gene>
    <name evidence="9" type="ORF">ACFQ1X_07720</name>
</gene>
<protein>
    <submittedName>
        <fullName evidence="9">YveK family protein</fullName>
    </submittedName>
</protein>
<evidence type="ECO:0000256" key="7">
    <source>
        <dbReference type="SAM" id="Phobius"/>
    </source>
</evidence>
<dbReference type="Pfam" id="PF02706">
    <property type="entry name" value="Wzz"/>
    <property type="match status" value="1"/>
</dbReference>
<evidence type="ECO:0000256" key="4">
    <source>
        <dbReference type="ARBA" id="ARBA00022692"/>
    </source>
</evidence>
<feature type="domain" description="Polysaccharide chain length determinant N-terminal" evidence="8">
    <location>
        <begin position="3"/>
        <end position="94"/>
    </location>
</feature>
<organism evidence="9 10">
    <name type="scientific">Metaplanococcus flavidus</name>
    <dbReference type="NCBI Taxonomy" id="569883"/>
    <lineage>
        <taxon>Bacteria</taxon>
        <taxon>Bacillati</taxon>
        <taxon>Bacillota</taxon>
        <taxon>Bacilli</taxon>
        <taxon>Bacillales</taxon>
        <taxon>Caryophanaceae</taxon>
        <taxon>Metaplanococcus</taxon>
    </lineage>
</organism>
<name>A0ABW3LDU6_9BACL</name>
<evidence type="ECO:0000313" key="10">
    <source>
        <dbReference type="Proteomes" id="UP001597109"/>
    </source>
</evidence>
<dbReference type="Proteomes" id="UP001597109">
    <property type="component" value="Unassembled WGS sequence"/>
</dbReference>
<evidence type="ECO:0000256" key="1">
    <source>
        <dbReference type="ARBA" id="ARBA00004651"/>
    </source>
</evidence>
<dbReference type="PANTHER" id="PTHR32309:SF13">
    <property type="entry name" value="FERRIC ENTEROBACTIN TRANSPORT PROTEIN FEPE"/>
    <property type="match status" value="1"/>
</dbReference>